<organism evidence="7 8">
    <name type="scientific">Balneicella halophila</name>
    <dbReference type="NCBI Taxonomy" id="1537566"/>
    <lineage>
        <taxon>Bacteria</taxon>
        <taxon>Pseudomonadati</taxon>
        <taxon>Bacteroidota</taxon>
        <taxon>Bacteroidia</taxon>
        <taxon>Bacteroidales</taxon>
        <taxon>Balneicellaceae</taxon>
        <taxon>Balneicella</taxon>
    </lineage>
</organism>
<dbReference type="PIRSF" id="PIRSF016821">
    <property type="entry name" value="HSP15"/>
    <property type="match status" value="1"/>
</dbReference>
<keyword evidence="7" id="KW-0346">Stress response</keyword>
<proteinExistence type="inferred from homology"/>
<comment type="caution">
    <text evidence="7">The sequence shown here is derived from an EMBL/GenBank/DDBJ whole genome shotgun (WGS) entry which is preliminary data.</text>
</comment>
<evidence type="ECO:0000256" key="2">
    <source>
        <dbReference type="ARBA" id="ARBA00022884"/>
    </source>
</evidence>
<dbReference type="Pfam" id="PF01479">
    <property type="entry name" value="S4"/>
    <property type="match status" value="1"/>
</dbReference>
<dbReference type="Proteomes" id="UP000251835">
    <property type="component" value="Unassembled WGS sequence"/>
</dbReference>
<keyword evidence="2 4" id="KW-0694">RNA-binding</keyword>
<keyword evidence="3" id="KW-0238">DNA-binding</keyword>
<accession>A0A7L4UQF2</accession>
<dbReference type="InterPro" id="IPR025708">
    <property type="entry name" value="HSP15"/>
</dbReference>
<dbReference type="GO" id="GO:0003677">
    <property type="term" value="F:DNA binding"/>
    <property type="evidence" value="ECO:0007669"/>
    <property type="project" value="UniProtKB-KW"/>
</dbReference>
<evidence type="ECO:0000259" key="6">
    <source>
        <dbReference type="SMART" id="SM00363"/>
    </source>
</evidence>
<evidence type="ECO:0000256" key="1">
    <source>
        <dbReference type="ARBA" id="ARBA00008396"/>
    </source>
</evidence>
<reference evidence="7 8" key="1">
    <citation type="submission" date="2018-05" db="EMBL/GenBank/DDBJ databases">
        <title>Genomic Encyclopedia of Type Strains, Phase IV (KMG-IV): sequencing the most valuable type-strain genomes for metagenomic binning, comparative biology and taxonomic classification.</title>
        <authorList>
            <person name="Goeker M."/>
        </authorList>
    </citation>
    <scope>NUCLEOTIDE SEQUENCE [LARGE SCALE GENOMIC DNA]</scope>
    <source>
        <strain evidence="7 8">DSM 28579</strain>
    </source>
</reference>
<dbReference type="InterPro" id="IPR036986">
    <property type="entry name" value="S4_RNA-bd_sf"/>
</dbReference>
<evidence type="ECO:0000313" key="8">
    <source>
        <dbReference type="Proteomes" id="UP000251835"/>
    </source>
</evidence>
<dbReference type="SMART" id="SM00363">
    <property type="entry name" value="S4"/>
    <property type="match status" value="1"/>
</dbReference>
<sequence length="128" mass="14788">MSEIDKIRVDKWLWAVRIFKTRSQAAEACKKRHVFINGEIAKPSREVQEGDIVGVKRAPITYEYKVLAISGKRMGAKLTPDFVKDVTPQEQLDLLEATKTRGFEYRDRGLGRPTKQERRMIEKLKGLK</sequence>
<dbReference type="Gene3D" id="3.10.290.10">
    <property type="entry name" value="RNA-binding S4 domain"/>
    <property type="match status" value="1"/>
</dbReference>
<feature type="domain" description="RNA-binding S4" evidence="6">
    <location>
        <begin position="7"/>
        <end position="65"/>
    </location>
</feature>
<dbReference type="PROSITE" id="PS50889">
    <property type="entry name" value="S4"/>
    <property type="match status" value="1"/>
</dbReference>
<dbReference type="GO" id="GO:0003727">
    <property type="term" value="F:single-stranded RNA binding"/>
    <property type="evidence" value="ECO:0007669"/>
    <property type="project" value="InterPro"/>
</dbReference>
<dbReference type="AlphaFoldDB" id="A0A7L4UQF2"/>
<evidence type="ECO:0000256" key="5">
    <source>
        <dbReference type="SAM" id="MobiDB-lite"/>
    </source>
</evidence>
<dbReference type="OrthoDB" id="9797176at2"/>
<dbReference type="InterPro" id="IPR002942">
    <property type="entry name" value="S4_RNA-bd"/>
</dbReference>
<evidence type="ECO:0000256" key="4">
    <source>
        <dbReference type="PROSITE-ProRule" id="PRU00182"/>
    </source>
</evidence>
<dbReference type="GO" id="GO:0043023">
    <property type="term" value="F:ribosomal large subunit binding"/>
    <property type="evidence" value="ECO:0007669"/>
    <property type="project" value="InterPro"/>
</dbReference>
<dbReference type="SUPFAM" id="SSF55174">
    <property type="entry name" value="Alpha-L RNA-binding motif"/>
    <property type="match status" value="1"/>
</dbReference>
<gene>
    <name evidence="7" type="ORF">C7377_0275</name>
</gene>
<comment type="similarity">
    <text evidence="1">Belongs to the HSP15 family.</text>
</comment>
<evidence type="ECO:0000256" key="3">
    <source>
        <dbReference type="ARBA" id="ARBA00023125"/>
    </source>
</evidence>
<dbReference type="RefSeq" id="WP_116495546.1">
    <property type="nucleotide sequence ID" value="NZ_QENZ01000003.1"/>
</dbReference>
<dbReference type="EMBL" id="QENZ01000003">
    <property type="protein sequence ID" value="PVX51980.1"/>
    <property type="molecule type" value="Genomic_DNA"/>
</dbReference>
<dbReference type="GO" id="GO:0034605">
    <property type="term" value="P:cellular response to heat"/>
    <property type="evidence" value="ECO:0007669"/>
    <property type="project" value="InterPro"/>
</dbReference>
<name>A0A7L4UQF2_BALHA</name>
<dbReference type="CDD" id="cd00165">
    <property type="entry name" value="S4"/>
    <property type="match status" value="1"/>
</dbReference>
<protein>
    <submittedName>
        <fullName evidence="7">Heat shock protein Hsp15</fullName>
    </submittedName>
</protein>
<feature type="region of interest" description="Disordered" evidence="5">
    <location>
        <begin position="106"/>
        <end position="128"/>
    </location>
</feature>
<evidence type="ECO:0000313" key="7">
    <source>
        <dbReference type="EMBL" id="PVX51980.1"/>
    </source>
</evidence>
<keyword evidence="8" id="KW-1185">Reference proteome</keyword>